<protein>
    <submittedName>
        <fullName evidence="1">Uncharacterized protein</fullName>
    </submittedName>
</protein>
<dbReference type="EMBL" id="GAIX01009162">
    <property type="protein sequence ID" value="JAA83398.1"/>
    <property type="molecule type" value="Transcribed_RNA"/>
</dbReference>
<feature type="non-terminal residue" evidence="1">
    <location>
        <position position="70"/>
    </location>
</feature>
<dbReference type="AlphaFoldDB" id="S4P485"/>
<sequence length="70" mass="7809">MCLLLCVFHSKLKASEAKQGFKTTKMGGQKNLYLFRYKGKNNAALTADARAREENRSGTAPKTLNLFLVD</sequence>
<reference evidence="1" key="1">
    <citation type="journal article" date="2013" name="BMC Genomics">
        <title>Unscrambling butterfly oogenesis.</title>
        <authorList>
            <person name="Carter J.M."/>
            <person name="Baker S.C."/>
            <person name="Pink R."/>
            <person name="Carter D.R."/>
            <person name="Collins A."/>
            <person name="Tomlin J."/>
            <person name="Gibbs M."/>
            <person name="Breuker C.J."/>
        </authorList>
    </citation>
    <scope>NUCLEOTIDE SEQUENCE</scope>
    <source>
        <tissue evidence="1">Ovary</tissue>
    </source>
</reference>
<accession>S4P485</accession>
<evidence type="ECO:0000313" key="1">
    <source>
        <dbReference type="EMBL" id="JAA83398.1"/>
    </source>
</evidence>
<reference evidence="1" key="2">
    <citation type="submission" date="2013-05" db="EMBL/GenBank/DDBJ databases">
        <authorList>
            <person name="Carter J.-M."/>
            <person name="Baker S.C."/>
            <person name="Pink R."/>
            <person name="Carter D.R.F."/>
            <person name="Collins A."/>
            <person name="Tomlin J."/>
            <person name="Gibbs M."/>
            <person name="Breuker C.J."/>
        </authorList>
    </citation>
    <scope>NUCLEOTIDE SEQUENCE</scope>
    <source>
        <tissue evidence="1">Ovary</tissue>
    </source>
</reference>
<organism evidence="1">
    <name type="scientific">Pararge aegeria</name>
    <name type="common">speckled wood butterfly</name>
    <dbReference type="NCBI Taxonomy" id="116150"/>
    <lineage>
        <taxon>Eukaryota</taxon>
        <taxon>Metazoa</taxon>
        <taxon>Ecdysozoa</taxon>
        <taxon>Arthropoda</taxon>
        <taxon>Hexapoda</taxon>
        <taxon>Insecta</taxon>
        <taxon>Pterygota</taxon>
        <taxon>Neoptera</taxon>
        <taxon>Endopterygota</taxon>
        <taxon>Lepidoptera</taxon>
        <taxon>Glossata</taxon>
        <taxon>Ditrysia</taxon>
        <taxon>Papilionoidea</taxon>
        <taxon>Nymphalidae</taxon>
        <taxon>Satyrinae</taxon>
        <taxon>Satyrini</taxon>
        <taxon>Parargina</taxon>
        <taxon>Pararge</taxon>
    </lineage>
</organism>
<proteinExistence type="predicted"/>
<name>S4P485_9NEOP</name>